<dbReference type="STRING" id="1619308.B5808_01665"/>
<name>A0A1X9LPK7_9MICO</name>
<evidence type="ECO:0000256" key="2">
    <source>
        <dbReference type="ARBA" id="ARBA00023002"/>
    </source>
</evidence>
<dbReference type="AlphaFoldDB" id="A0A1X9LPK7"/>
<dbReference type="KEGG" id="cphy:B5808_01665"/>
<evidence type="ECO:0000313" key="5">
    <source>
        <dbReference type="Proteomes" id="UP000192775"/>
    </source>
</evidence>
<dbReference type="Proteomes" id="UP000192775">
    <property type="component" value="Chromosome"/>
</dbReference>
<evidence type="ECO:0000313" key="4">
    <source>
        <dbReference type="EMBL" id="ARJ07135.1"/>
    </source>
</evidence>
<dbReference type="PROSITE" id="PS00061">
    <property type="entry name" value="ADH_SHORT"/>
    <property type="match status" value="1"/>
</dbReference>
<dbReference type="PANTHER" id="PTHR42760">
    <property type="entry name" value="SHORT-CHAIN DEHYDROGENASES/REDUCTASES FAMILY MEMBER"/>
    <property type="match status" value="1"/>
</dbReference>
<keyword evidence="5" id="KW-1185">Reference proteome</keyword>
<sequence>MVTRRFGGRRVVVTGAARGIGARIAERFAAEGADVVVLDLLRDPGAAHAAAIGARFVEADLTDVASARAAMTEAIETLGGIDVLVNNAGILRFGSVMETTPEQWDEVLAVNSRSMLLTTQVAAQAMIEAGDGGAIVNLASMAGKAGGAGQVAYAASKSAVIALTRVTALELGEHRIRANALCPGYVLTEMGAATRTQEQVDLWSSYSPLGRLGTPDDVAGLALFLASDDGAYLTGQAVNVTGGMIMH</sequence>
<organism evidence="4 5">
    <name type="scientific">Cnuibacter physcomitrellae</name>
    <dbReference type="NCBI Taxonomy" id="1619308"/>
    <lineage>
        <taxon>Bacteria</taxon>
        <taxon>Bacillati</taxon>
        <taxon>Actinomycetota</taxon>
        <taxon>Actinomycetes</taxon>
        <taxon>Micrococcales</taxon>
        <taxon>Microbacteriaceae</taxon>
        <taxon>Cnuibacter</taxon>
    </lineage>
</organism>
<dbReference type="Gene3D" id="3.40.50.720">
    <property type="entry name" value="NAD(P)-binding Rossmann-like Domain"/>
    <property type="match status" value="1"/>
</dbReference>
<dbReference type="GO" id="GO:0016616">
    <property type="term" value="F:oxidoreductase activity, acting on the CH-OH group of donors, NAD or NADP as acceptor"/>
    <property type="evidence" value="ECO:0007669"/>
    <property type="project" value="TreeGrafter"/>
</dbReference>
<dbReference type="SMART" id="SM00822">
    <property type="entry name" value="PKS_KR"/>
    <property type="match status" value="1"/>
</dbReference>
<dbReference type="PRINTS" id="PR00081">
    <property type="entry name" value="GDHRDH"/>
</dbReference>
<proteinExistence type="inferred from homology"/>
<comment type="similarity">
    <text evidence="1">Belongs to the short-chain dehydrogenases/reductases (SDR) family.</text>
</comment>
<dbReference type="NCBIfam" id="NF005559">
    <property type="entry name" value="PRK07231.1"/>
    <property type="match status" value="1"/>
</dbReference>
<dbReference type="EMBL" id="CP020715">
    <property type="protein sequence ID" value="ARJ07135.1"/>
    <property type="molecule type" value="Genomic_DNA"/>
</dbReference>
<feature type="domain" description="Ketoreductase" evidence="3">
    <location>
        <begin position="9"/>
        <end position="193"/>
    </location>
</feature>
<evidence type="ECO:0000259" key="3">
    <source>
        <dbReference type="SMART" id="SM00822"/>
    </source>
</evidence>
<dbReference type="PRINTS" id="PR00080">
    <property type="entry name" value="SDRFAMILY"/>
</dbReference>
<dbReference type="InterPro" id="IPR020904">
    <property type="entry name" value="Sc_DH/Rdtase_CS"/>
</dbReference>
<keyword evidence="2" id="KW-0560">Oxidoreductase</keyword>
<dbReference type="InterPro" id="IPR036291">
    <property type="entry name" value="NAD(P)-bd_dom_sf"/>
</dbReference>
<dbReference type="PANTHER" id="PTHR42760:SF133">
    <property type="entry name" value="3-OXOACYL-[ACYL-CARRIER-PROTEIN] REDUCTASE"/>
    <property type="match status" value="1"/>
</dbReference>
<reference evidence="4 5" key="1">
    <citation type="submission" date="2017-04" db="EMBL/GenBank/DDBJ databases">
        <authorList>
            <person name="Afonso C.L."/>
            <person name="Miller P.J."/>
            <person name="Scott M.A."/>
            <person name="Spackman E."/>
            <person name="Goraichik I."/>
            <person name="Dimitrov K.M."/>
            <person name="Suarez D.L."/>
            <person name="Swayne D.E."/>
        </authorList>
    </citation>
    <scope>NUCLEOTIDE SEQUENCE [LARGE SCALE GENOMIC DNA]</scope>
    <source>
        <strain evidence="5">XA(T)</strain>
    </source>
</reference>
<dbReference type="FunFam" id="3.40.50.720:FF:000084">
    <property type="entry name" value="Short-chain dehydrogenase reductase"/>
    <property type="match status" value="1"/>
</dbReference>
<dbReference type="InterPro" id="IPR002347">
    <property type="entry name" value="SDR_fam"/>
</dbReference>
<dbReference type="SUPFAM" id="SSF51735">
    <property type="entry name" value="NAD(P)-binding Rossmann-fold domains"/>
    <property type="match status" value="1"/>
</dbReference>
<evidence type="ECO:0000256" key="1">
    <source>
        <dbReference type="ARBA" id="ARBA00006484"/>
    </source>
</evidence>
<dbReference type="InterPro" id="IPR057326">
    <property type="entry name" value="KR_dom"/>
</dbReference>
<dbReference type="Pfam" id="PF13561">
    <property type="entry name" value="adh_short_C2"/>
    <property type="match status" value="1"/>
</dbReference>
<protein>
    <submittedName>
        <fullName evidence="4">Short-chain dehydrogenase</fullName>
    </submittedName>
</protein>
<accession>A0A1X9LPK7</accession>
<gene>
    <name evidence="4" type="ORF">B5808_01665</name>
</gene>